<feature type="non-terminal residue" evidence="1">
    <location>
        <position position="1"/>
    </location>
</feature>
<reference evidence="1" key="1">
    <citation type="submission" date="2018-05" db="EMBL/GenBank/DDBJ databases">
        <title>Draft genome of Mucuna pruriens seed.</title>
        <authorList>
            <person name="Nnadi N.E."/>
            <person name="Vos R."/>
            <person name="Hasami M.H."/>
            <person name="Devisetty U.K."/>
            <person name="Aguiy J.C."/>
        </authorList>
    </citation>
    <scope>NUCLEOTIDE SEQUENCE [LARGE SCALE GENOMIC DNA]</scope>
    <source>
        <strain evidence="1">JCA_2017</strain>
    </source>
</reference>
<sequence length="96" mass="11224">MKRDSSWSSPSLPLKTIPLEYPIRILKVATNMRMPIIVMDFSKFFLKDVLGLLPQREIKFVIDLVPRARLVLITPYRMTPVELVELNKQIKELLET</sequence>
<comment type="caution">
    <text evidence="1">The sequence shown here is derived from an EMBL/GenBank/DDBJ whole genome shotgun (WGS) entry which is preliminary data.</text>
</comment>
<keyword evidence="2" id="KW-1185">Reference proteome</keyword>
<name>A0A371HJ54_MUCPR</name>
<dbReference type="EMBL" id="QJKJ01002452">
    <property type="protein sequence ID" value="RDY02825.1"/>
    <property type="molecule type" value="Genomic_DNA"/>
</dbReference>
<dbReference type="Proteomes" id="UP000257109">
    <property type="component" value="Unassembled WGS sequence"/>
</dbReference>
<organism evidence="1 2">
    <name type="scientific">Mucuna pruriens</name>
    <name type="common">Velvet bean</name>
    <name type="synonym">Dolichos pruriens</name>
    <dbReference type="NCBI Taxonomy" id="157652"/>
    <lineage>
        <taxon>Eukaryota</taxon>
        <taxon>Viridiplantae</taxon>
        <taxon>Streptophyta</taxon>
        <taxon>Embryophyta</taxon>
        <taxon>Tracheophyta</taxon>
        <taxon>Spermatophyta</taxon>
        <taxon>Magnoliopsida</taxon>
        <taxon>eudicotyledons</taxon>
        <taxon>Gunneridae</taxon>
        <taxon>Pentapetalae</taxon>
        <taxon>rosids</taxon>
        <taxon>fabids</taxon>
        <taxon>Fabales</taxon>
        <taxon>Fabaceae</taxon>
        <taxon>Papilionoideae</taxon>
        <taxon>50 kb inversion clade</taxon>
        <taxon>NPAAA clade</taxon>
        <taxon>indigoferoid/millettioid clade</taxon>
        <taxon>Phaseoleae</taxon>
        <taxon>Mucuna</taxon>
    </lineage>
</organism>
<gene>
    <name evidence="1" type="ORF">CR513_13662</name>
</gene>
<proteinExistence type="predicted"/>
<dbReference type="OrthoDB" id="1430224at2759"/>
<evidence type="ECO:0000313" key="2">
    <source>
        <dbReference type="Proteomes" id="UP000257109"/>
    </source>
</evidence>
<protein>
    <submittedName>
        <fullName evidence="1">Uncharacterized protein</fullName>
    </submittedName>
</protein>
<dbReference type="AlphaFoldDB" id="A0A371HJ54"/>
<evidence type="ECO:0000313" key="1">
    <source>
        <dbReference type="EMBL" id="RDY02825.1"/>
    </source>
</evidence>
<accession>A0A371HJ54</accession>